<feature type="compositionally biased region" description="Polar residues" evidence="1">
    <location>
        <begin position="623"/>
        <end position="637"/>
    </location>
</feature>
<dbReference type="RefSeq" id="XP_025344805.1">
    <property type="nucleotide sequence ID" value="XM_025495195.1"/>
</dbReference>
<evidence type="ECO:0000313" key="2">
    <source>
        <dbReference type="EMBL" id="PWN17645.1"/>
    </source>
</evidence>
<accession>A0A316U408</accession>
<feature type="compositionally biased region" description="Polar residues" evidence="1">
    <location>
        <begin position="43"/>
        <end position="53"/>
    </location>
</feature>
<dbReference type="Proteomes" id="UP000245942">
    <property type="component" value="Unassembled WGS sequence"/>
</dbReference>
<name>A0A316U408_9BASI</name>
<dbReference type="EMBL" id="KZ819345">
    <property type="protein sequence ID" value="PWN17645.1"/>
    <property type="molecule type" value="Genomic_DNA"/>
</dbReference>
<sequence>MDSANVASSQGPPIAPASTMRSATLPRGQVTAGLDDEAGSASRPGSNKRSVLPSTEPRKRQGGVDSKARRCHVQQQRNITTTLANGAAPSDPVEATTAALATTSSEAALPPSSALSVATGRGIHAVSHDSLQPSRARQDSQNSCIPCPLPDYLPRAITRGYPPLRHAVSTPLPLLATHPKTTVHKEKRWQPLAPPIPPAPLYGHQDAISALPLQFRTKNDAELWARVYIGAEDQTVAAKWLKDGEGKRSGAAEIGRHLVRAGNGGRSGDVMLQCAMHKRTGCFWKLMISRSTVSAKSGSTSTSMSGFSPGPPLEFSFSRAGPSQEEDTFVQPQDGSIYRWEISNPFREHSHTCRRNPLYPDLLEAFNKYLEEKSKSGETPASKSAELELFSSFAASWHTDLMNERRALAAGQSAAVSGSLALGGSIAQGGNSSSNACRGVRGKASPQHVGELATERGRLHGPSEAVEQEEDEPLSDYEGSDYGSNISTGESLFPGNGDSVGCDFLQGSPNEPDGSNGEGPVAGLKEQPLHFGPSTQTTMTATSSLADASAASLRPPLGSRPSSPSLQALSVTATSTATPVQSRNRTFWPSLEPQETLCAGLEQFLPGVSKWMRERMSERPAGSGQSRWTRSVRSTSHASKRPATATTSAVLNLSGLVHAVDDLMTHAPWAGSSASTARASLGLLPSQTIGQEEVTFPPPLLGIIIHVPETSGNEAPGSSASSLSRSSNVDEGSRGTDGILLMWPSPQQPWMTSYHTLLNRCRSIVEARKQVHQSAAAQRTGAGVSVVEGNTSDRSATTGGAHYASSSLSSLEGGSVLCFYSEVMIAYPTMEACLVRHHLLLPSGVTGYDEQQEVEALAPSSAMTSGTTTGVAVVVQEEIRSDLQATGTVVSRLESHRTAPGAVTSCATNQAPNCTPTVTSVVTRGAHLHHLVPCQPEELLARLQLTECFAPATLRRSPNPDCMYLWKPNRLVLQRVLDLVPGLAGKLGS</sequence>
<feature type="region of interest" description="Disordered" evidence="1">
    <location>
        <begin position="1"/>
        <end position="71"/>
    </location>
</feature>
<feature type="compositionally biased region" description="Acidic residues" evidence="1">
    <location>
        <begin position="466"/>
        <end position="479"/>
    </location>
</feature>
<evidence type="ECO:0000256" key="1">
    <source>
        <dbReference type="SAM" id="MobiDB-lite"/>
    </source>
</evidence>
<feature type="region of interest" description="Disordered" evidence="1">
    <location>
        <begin position="712"/>
        <end position="732"/>
    </location>
</feature>
<dbReference type="AlphaFoldDB" id="A0A316U408"/>
<feature type="region of interest" description="Disordered" evidence="1">
    <location>
        <begin position="454"/>
        <end position="581"/>
    </location>
</feature>
<dbReference type="GeneID" id="37016929"/>
<reference evidence="2 3" key="1">
    <citation type="journal article" date="2018" name="Mol. Biol. Evol.">
        <title>Broad Genomic Sampling Reveals a Smut Pathogenic Ancestry of the Fungal Clade Ustilaginomycotina.</title>
        <authorList>
            <person name="Kijpornyongpan T."/>
            <person name="Mondo S.J."/>
            <person name="Barry K."/>
            <person name="Sandor L."/>
            <person name="Lee J."/>
            <person name="Lipzen A."/>
            <person name="Pangilinan J."/>
            <person name="LaButti K."/>
            <person name="Hainaut M."/>
            <person name="Henrissat B."/>
            <person name="Grigoriev I.V."/>
            <person name="Spatafora J.W."/>
            <person name="Aime M.C."/>
        </authorList>
    </citation>
    <scope>NUCLEOTIDE SEQUENCE [LARGE SCALE GENOMIC DNA]</scope>
    <source>
        <strain evidence="2 3">MCA 4718</strain>
    </source>
</reference>
<feature type="compositionally biased region" description="Polar residues" evidence="1">
    <location>
        <begin position="567"/>
        <end position="581"/>
    </location>
</feature>
<feature type="compositionally biased region" description="Polar residues" evidence="1">
    <location>
        <begin position="1"/>
        <end position="11"/>
    </location>
</feature>
<feature type="region of interest" description="Disordered" evidence="1">
    <location>
        <begin position="616"/>
        <end position="646"/>
    </location>
</feature>
<keyword evidence="3" id="KW-1185">Reference proteome</keyword>
<feature type="compositionally biased region" description="Low complexity" evidence="1">
    <location>
        <begin position="718"/>
        <end position="727"/>
    </location>
</feature>
<proteinExistence type="predicted"/>
<organism evidence="2 3">
    <name type="scientific">Pseudomicrostroma glucosiphilum</name>
    <dbReference type="NCBI Taxonomy" id="1684307"/>
    <lineage>
        <taxon>Eukaryota</taxon>
        <taxon>Fungi</taxon>
        <taxon>Dikarya</taxon>
        <taxon>Basidiomycota</taxon>
        <taxon>Ustilaginomycotina</taxon>
        <taxon>Exobasidiomycetes</taxon>
        <taxon>Microstromatales</taxon>
        <taxon>Microstromatales incertae sedis</taxon>
        <taxon>Pseudomicrostroma</taxon>
    </lineage>
</organism>
<protein>
    <submittedName>
        <fullName evidence="2">Uncharacterized protein</fullName>
    </submittedName>
</protein>
<gene>
    <name evidence="2" type="ORF">BCV69DRAFT_315328</name>
</gene>
<feature type="compositionally biased region" description="Low complexity" evidence="1">
    <location>
        <begin position="537"/>
        <end position="566"/>
    </location>
</feature>
<evidence type="ECO:0000313" key="3">
    <source>
        <dbReference type="Proteomes" id="UP000245942"/>
    </source>
</evidence>